<dbReference type="AlphaFoldDB" id="A0AAD8A1E6"/>
<feature type="non-terminal residue" evidence="2">
    <location>
        <position position="100"/>
    </location>
</feature>
<sequence length="100" mass="11548">FKTRGITGIDSKNGTLEVLVKCKLENLKEEPSEMHVNGAHMARVERTRISRDYMTPIYIKKNSSKQEQKEVNPQEQTEKEHTYATPLGIREWNGDTKSRS</sequence>
<dbReference type="EMBL" id="JASPKZ010004574">
    <property type="protein sequence ID" value="KAJ9590042.1"/>
    <property type="molecule type" value="Genomic_DNA"/>
</dbReference>
<accession>A0AAD8A1E6</accession>
<gene>
    <name evidence="2" type="ORF">L9F63_016839</name>
</gene>
<evidence type="ECO:0000256" key="1">
    <source>
        <dbReference type="SAM" id="MobiDB-lite"/>
    </source>
</evidence>
<feature type="compositionally biased region" description="Basic and acidic residues" evidence="1">
    <location>
        <begin position="64"/>
        <end position="82"/>
    </location>
</feature>
<protein>
    <submittedName>
        <fullName evidence="2">Uncharacterized protein</fullName>
    </submittedName>
</protein>
<name>A0AAD8A1E6_DIPPU</name>
<feature type="non-terminal residue" evidence="2">
    <location>
        <position position="1"/>
    </location>
</feature>
<proteinExistence type="predicted"/>
<organism evidence="2 3">
    <name type="scientific">Diploptera punctata</name>
    <name type="common">Pacific beetle cockroach</name>
    <dbReference type="NCBI Taxonomy" id="6984"/>
    <lineage>
        <taxon>Eukaryota</taxon>
        <taxon>Metazoa</taxon>
        <taxon>Ecdysozoa</taxon>
        <taxon>Arthropoda</taxon>
        <taxon>Hexapoda</taxon>
        <taxon>Insecta</taxon>
        <taxon>Pterygota</taxon>
        <taxon>Neoptera</taxon>
        <taxon>Polyneoptera</taxon>
        <taxon>Dictyoptera</taxon>
        <taxon>Blattodea</taxon>
        <taxon>Blaberoidea</taxon>
        <taxon>Blaberidae</taxon>
        <taxon>Diplopterinae</taxon>
        <taxon>Diploptera</taxon>
    </lineage>
</organism>
<reference evidence="2" key="2">
    <citation type="submission" date="2023-05" db="EMBL/GenBank/DDBJ databases">
        <authorList>
            <person name="Fouks B."/>
        </authorList>
    </citation>
    <scope>NUCLEOTIDE SEQUENCE</scope>
    <source>
        <strain evidence="2">Stay&amp;Tobe</strain>
        <tissue evidence="2">Testes</tissue>
    </source>
</reference>
<evidence type="ECO:0000313" key="2">
    <source>
        <dbReference type="EMBL" id="KAJ9590042.1"/>
    </source>
</evidence>
<keyword evidence="3" id="KW-1185">Reference proteome</keyword>
<reference evidence="2" key="1">
    <citation type="journal article" date="2023" name="IScience">
        <title>Live-bearing cockroach genome reveals convergent evolutionary mechanisms linked to viviparity in insects and beyond.</title>
        <authorList>
            <person name="Fouks B."/>
            <person name="Harrison M.C."/>
            <person name="Mikhailova A.A."/>
            <person name="Marchal E."/>
            <person name="English S."/>
            <person name="Carruthers M."/>
            <person name="Jennings E.C."/>
            <person name="Chiamaka E.L."/>
            <person name="Frigard R.A."/>
            <person name="Pippel M."/>
            <person name="Attardo G.M."/>
            <person name="Benoit J.B."/>
            <person name="Bornberg-Bauer E."/>
            <person name="Tobe S.S."/>
        </authorList>
    </citation>
    <scope>NUCLEOTIDE SEQUENCE</scope>
    <source>
        <strain evidence="2">Stay&amp;Tobe</strain>
    </source>
</reference>
<dbReference type="Proteomes" id="UP001233999">
    <property type="component" value="Unassembled WGS sequence"/>
</dbReference>
<feature type="region of interest" description="Disordered" evidence="1">
    <location>
        <begin position="58"/>
        <end position="100"/>
    </location>
</feature>
<evidence type="ECO:0000313" key="3">
    <source>
        <dbReference type="Proteomes" id="UP001233999"/>
    </source>
</evidence>
<comment type="caution">
    <text evidence="2">The sequence shown here is derived from an EMBL/GenBank/DDBJ whole genome shotgun (WGS) entry which is preliminary data.</text>
</comment>